<reference evidence="1 2" key="1">
    <citation type="submission" date="2023-11" db="EMBL/GenBank/DDBJ databases">
        <title>Peredibacter starrii A3.12.</title>
        <authorList>
            <person name="Mitchell R.J."/>
        </authorList>
    </citation>
    <scope>NUCLEOTIDE SEQUENCE [LARGE SCALE GENOMIC DNA]</scope>
    <source>
        <strain evidence="1 2">A3.12</strain>
    </source>
</reference>
<dbReference type="KEGG" id="psti:SOO65_06100"/>
<gene>
    <name evidence="1" type="ORF">SOO65_06100</name>
</gene>
<evidence type="ECO:0000313" key="1">
    <source>
        <dbReference type="EMBL" id="WPU66314.1"/>
    </source>
</evidence>
<accession>A0AAX4HSP9</accession>
<keyword evidence="2" id="KW-1185">Reference proteome</keyword>
<dbReference type="RefSeq" id="WP_321398406.1">
    <property type="nucleotide sequence ID" value="NZ_CP139487.1"/>
</dbReference>
<dbReference type="Proteomes" id="UP001324634">
    <property type="component" value="Chromosome"/>
</dbReference>
<dbReference type="AlphaFoldDB" id="A0AAX4HSP9"/>
<sequence length="138" mass="16476">MVVQFFEKSFIKDLDGFVKDFPQGDDEVRRFMHSRANELKKIRYFFKMLRYSEDQKNEMSPKLAQVIREGTLEQKCGAGVLHKDTLKTNFIGLFELELYLRARYGGQLKNNNKFESIRPSIELFVESLDKQFGHEYYW</sequence>
<organism evidence="1 2">
    <name type="scientific">Peredibacter starrii</name>
    <dbReference type="NCBI Taxonomy" id="28202"/>
    <lineage>
        <taxon>Bacteria</taxon>
        <taxon>Pseudomonadati</taxon>
        <taxon>Bdellovibrionota</taxon>
        <taxon>Bacteriovoracia</taxon>
        <taxon>Bacteriovoracales</taxon>
        <taxon>Bacteriovoracaceae</taxon>
        <taxon>Peredibacter</taxon>
    </lineage>
</organism>
<dbReference type="EMBL" id="CP139487">
    <property type="protein sequence ID" value="WPU66314.1"/>
    <property type="molecule type" value="Genomic_DNA"/>
</dbReference>
<proteinExistence type="predicted"/>
<protein>
    <submittedName>
        <fullName evidence="1">Uncharacterized protein</fullName>
    </submittedName>
</protein>
<name>A0AAX4HSP9_9BACT</name>
<evidence type="ECO:0000313" key="2">
    <source>
        <dbReference type="Proteomes" id="UP001324634"/>
    </source>
</evidence>